<protein>
    <submittedName>
        <fullName evidence="1">Uncharacterized protein</fullName>
    </submittedName>
</protein>
<name>A0ACB8S1J0_9AGAM</name>
<organism evidence="1 2">
    <name type="scientific">Auriscalpium vulgare</name>
    <dbReference type="NCBI Taxonomy" id="40419"/>
    <lineage>
        <taxon>Eukaryota</taxon>
        <taxon>Fungi</taxon>
        <taxon>Dikarya</taxon>
        <taxon>Basidiomycota</taxon>
        <taxon>Agaricomycotina</taxon>
        <taxon>Agaricomycetes</taxon>
        <taxon>Russulales</taxon>
        <taxon>Auriscalpiaceae</taxon>
        <taxon>Auriscalpium</taxon>
    </lineage>
</organism>
<gene>
    <name evidence="1" type="ORF">FA95DRAFT_1555856</name>
</gene>
<proteinExistence type="predicted"/>
<evidence type="ECO:0000313" key="2">
    <source>
        <dbReference type="Proteomes" id="UP000814033"/>
    </source>
</evidence>
<dbReference type="Proteomes" id="UP000814033">
    <property type="component" value="Unassembled WGS sequence"/>
</dbReference>
<accession>A0ACB8S1J0</accession>
<evidence type="ECO:0000313" key="1">
    <source>
        <dbReference type="EMBL" id="KAI0050344.1"/>
    </source>
</evidence>
<reference evidence="1" key="1">
    <citation type="submission" date="2021-02" db="EMBL/GenBank/DDBJ databases">
        <authorList>
            <consortium name="DOE Joint Genome Institute"/>
            <person name="Ahrendt S."/>
            <person name="Looney B.P."/>
            <person name="Miyauchi S."/>
            <person name="Morin E."/>
            <person name="Drula E."/>
            <person name="Courty P.E."/>
            <person name="Chicoki N."/>
            <person name="Fauchery L."/>
            <person name="Kohler A."/>
            <person name="Kuo A."/>
            <person name="Labutti K."/>
            <person name="Pangilinan J."/>
            <person name="Lipzen A."/>
            <person name="Riley R."/>
            <person name="Andreopoulos W."/>
            <person name="He G."/>
            <person name="Johnson J."/>
            <person name="Barry K.W."/>
            <person name="Grigoriev I.V."/>
            <person name="Nagy L."/>
            <person name="Hibbett D."/>
            <person name="Henrissat B."/>
            <person name="Matheny P.B."/>
            <person name="Labbe J."/>
            <person name="Martin F."/>
        </authorList>
    </citation>
    <scope>NUCLEOTIDE SEQUENCE</scope>
    <source>
        <strain evidence="1">FP105234-sp</strain>
    </source>
</reference>
<comment type="caution">
    <text evidence="1">The sequence shown here is derived from an EMBL/GenBank/DDBJ whole genome shotgun (WGS) entry which is preliminary data.</text>
</comment>
<keyword evidence="2" id="KW-1185">Reference proteome</keyword>
<reference evidence="1" key="2">
    <citation type="journal article" date="2022" name="New Phytol.">
        <title>Evolutionary transition to the ectomycorrhizal habit in the genomes of a hyperdiverse lineage of mushroom-forming fungi.</title>
        <authorList>
            <person name="Looney B."/>
            <person name="Miyauchi S."/>
            <person name="Morin E."/>
            <person name="Drula E."/>
            <person name="Courty P.E."/>
            <person name="Kohler A."/>
            <person name="Kuo A."/>
            <person name="LaButti K."/>
            <person name="Pangilinan J."/>
            <person name="Lipzen A."/>
            <person name="Riley R."/>
            <person name="Andreopoulos W."/>
            <person name="He G."/>
            <person name="Johnson J."/>
            <person name="Nolan M."/>
            <person name="Tritt A."/>
            <person name="Barry K.W."/>
            <person name="Grigoriev I.V."/>
            <person name="Nagy L.G."/>
            <person name="Hibbett D."/>
            <person name="Henrissat B."/>
            <person name="Matheny P.B."/>
            <person name="Labbe J."/>
            <person name="Martin F.M."/>
        </authorList>
    </citation>
    <scope>NUCLEOTIDE SEQUENCE</scope>
    <source>
        <strain evidence="1">FP105234-sp</strain>
    </source>
</reference>
<sequence>MSETTQILFNSPALHSLKRDQLVKLCKIHSLKASGKNTEIIERLKTHAHTLPSSDPLSVAARSEQPADDDGEEDMSLEQPSPPRFGHVRPSEQWEIVMDDIEEESSSRGGTLNSLRTTSGQSASEFGTGSSRGVTSSIKAIATSLGLKRAPTSGTSASMKSNSTRSTATSSSLKSLGPHDDLAHFSTPYDSIPEPSPSNAPLTDHFTLTDDPDTSLPGYGTRAGVPAPQNARLSTGAGPTTTIRLVSMPYSQSSTSGATGPATPQLKPFSTKFDLLLGSPGGDDRVPVWPPPLGGTASPQRLYPTIPSALRAFSQVNDEDEDVPMPGAMTPPRINVQTPARSTSSKKSHASRTFPTPSNGPQDIFSPAPAANLKADIPRSTPFIFGSPLPQNNVSNKAFGNAASSVLEEMNRRLSAAGAQKVASDIFEHSGVPAPGSSGIASDGQETVQNRFARVHEEEFKKMDSIANHYAARRGANKRKSEVLGKGAAPSKKRVSAETRVISAGARKRMGVPGGFGDDDDDDDNEEETSTEENRRMSKRVRVSEIDGGVAEGRRISIAPTEKEKRQREKERDAVRKALDVKREKRRSSIRPRVSGVAPPPSKSKGTGSRFGFLSSAKSMVRTVWNMGAGGTSKAVGNSNIPVPKAAPATATNSKKEAKVPPKAKPSLAASRPSKATVETANRVPSGTTTGSASNRLSAKPSISAAAASARSRSPLPVFGSTSTRSGAPPSGHSRTSSITSITSARAAPPSSTSSRLSTRPGSISGPSSIGTKGTTSTRASSAVSSIGTRKSMAPPAIIPGKTSMSSFGKVSSRLFAPTASSLAKTRASAAAQNRASGSIASRAASPKASGSALDQITNSPPRAPAPRKDTPGKIFSKPLSAAGSPSLIPSPVRPTSLAGAASTLAGVGSPRNPVASAAPPSKPKLLPTRKPRISRSRVIAKLGAKRAAAAGESDSAGVSAIAPRTRSSVGGARRSFGGMKSGKTRNSDVLVSAKKRARQSEYMRRRSRAAGSAAGTSSGTRLFSGGGDGSMSMDLDND</sequence>
<dbReference type="EMBL" id="MU275863">
    <property type="protein sequence ID" value="KAI0050344.1"/>
    <property type="molecule type" value="Genomic_DNA"/>
</dbReference>